<name>A0A9P6GYA8_9MICR</name>
<sequence>MKTRALSSTESNRNVVLEVLKENVDAKIPLNLKYFNTYVNKEPRNNNYTISKDCDISLELQVTVENKQFLLYDSGLKDKNREFIFSTEESIRHISLEKVLLCDGTFKPALLVSNRYSPYKLR</sequence>
<reference evidence="1 2" key="1">
    <citation type="journal article" date="2020" name="Genome Biol. Evol.">
        <title>Comparative genomics of strictly vertically transmitted, feminizing microsporidia endosymbionts of amphipod crustaceans.</title>
        <authorList>
            <person name="Cormier A."/>
            <person name="Chebbi M.A."/>
            <person name="Giraud I."/>
            <person name="Wattier R."/>
            <person name="Teixeira M."/>
            <person name="Gilbert C."/>
            <person name="Rigaud T."/>
            <person name="Cordaux R."/>
        </authorList>
    </citation>
    <scope>NUCLEOTIDE SEQUENCE [LARGE SCALE GENOMIC DNA]</scope>
    <source>
        <strain evidence="1 2">Ou3-Ou53</strain>
    </source>
</reference>
<organism evidence="1 2">
    <name type="scientific">Nosema granulosis</name>
    <dbReference type="NCBI Taxonomy" id="83296"/>
    <lineage>
        <taxon>Eukaryota</taxon>
        <taxon>Fungi</taxon>
        <taxon>Fungi incertae sedis</taxon>
        <taxon>Microsporidia</taxon>
        <taxon>Nosematidae</taxon>
        <taxon>Nosema</taxon>
    </lineage>
</organism>
<comment type="caution">
    <text evidence="1">The sequence shown here is derived from an EMBL/GenBank/DDBJ whole genome shotgun (WGS) entry which is preliminary data.</text>
</comment>
<dbReference type="OrthoDB" id="6612379at2759"/>
<proteinExistence type="predicted"/>
<accession>A0A9P6GYA8</accession>
<evidence type="ECO:0000313" key="2">
    <source>
        <dbReference type="Proteomes" id="UP000740883"/>
    </source>
</evidence>
<gene>
    <name evidence="1" type="ORF">NGRA_2028</name>
</gene>
<protein>
    <submittedName>
        <fullName evidence="1">Uncharacterized protein</fullName>
    </submittedName>
</protein>
<dbReference type="Proteomes" id="UP000740883">
    <property type="component" value="Unassembled WGS sequence"/>
</dbReference>
<dbReference type="AlphaFoldDB" id="A0A9P6GYA8"/>
<keyword evidence="2" id="KW-1185">Reference proteome</keyword>
<dbReference type="EMBL" id="SBJO01000174">
    <property type="protein sequence ID" value="KAF9762418.1"/>
    <property type="molecule type" value="Genomic_DNA"/>
</dbReference>
<evidence type="ECO:0000313" key="1">
    <source>
        <dbReference type="EMBL" id="KAF9762418.1"/>
    </source>
</evidence>